<accession>A0AAV3J0W7</accession>
<dbReference type="EMBL" id="ASWL01000003">
    <property type="protein sequence ID" value="EOU22215.1"/>
    <property type="molecule type" value="Genomic_DNA"/>
</dbReference>
<reference evidence="1 3" key="1">
    <citation type="submission" date="2013-03" db="EMBL/GenBank/DDBJ databases">
        <title>The Genome Sequence of Enterococcus avium ATCC_14025 (Illumina only assembly).</title>
        <authorList>
            <consortium name="The Broad Institute Genomics Platform"/>
            <consortium name="The Broad Institute Genome Sequencing Center for Infectious Disease"/>
            <person name="Earl A."/>
            <person name="Russ C."/>
            <person name="Gilmore M."/>
            <person name="Surin D."/>
            <person name="Walker B."/>
            <person name="Young S."/>
            <person name="Zeng Q."/>
            <person name="Gargeya S."/>
            <person name="Fitzgerald M."/>
            <person name="Haas B."/>
            <person name="Abouelleil A."/>
            <person name="Allen A.W."/>
            <person name="Alvarado L."/>
            <person name="Arachchi H.M."/>
            <person name="Berlin A.M."/>
            <person name="Chapman S.B."/>
            <person name="Gainer-Dewar J."/>
            <person name="Goldberg J."/>
            <person name="Griggs A."/>
            <person name="Gujja S."/>
            <person name="Hansen M."/>
            <person name="Howarth C."/>
            <person name="Imamovic A."/>
            <person name="Ireland A."/>
            <person name="Larimer J."/>
            <person name="McCowan C."/>
            <person name="Murphy C."/>
            <person name="Pearson M."/>
            <person name="Poon T.W."/>
            <person name="Priest M."/>
            <person name="Roberts A."/>
            <person name="Saif S."/>
            <person name="Shea T."/>
            <person name="Sisk P."/>
            <person name="Sykes S."/>
            <person name="Wortman J."/>
            <person name="Nusbaum C."/>
            <person name="Birren B."/>
        </authorList>
    </citation>
    <scope>NUCLEOTIDE SEQUENCE [LARGE SCALE GENOMIC DNA]</scope>
    <source>
        <strain evidence="1 3">ATCC 14025</strain>
    </source>
</reference>
<dbReference type="EMBL" id="AHYV01000046">
    <property type="protein sequence ID" value="EOT38824.1"/>
    <property type="molecule type" value="Genomic_DNA"/>
</dbReference>
<dbReference type="AlphaFoldDB" id="A0AAV3J0W7"/>
<organism evidence="2 4">
    <name type="scientific">Enterococcus avium ATCC 14025</name>
    <dbReference type="NCBI Taxonomy" id="1140002"/>
    <lineage>
        <taxon>Bacteria</taxon>
        <taxon>Bacillati</taxon>
        <taxon>Bacillota</taxon>
        <taxon>Bacilli</taxon>
        <taxon>Lactobacillales</taxon>
        <taxon>Enterococcaceae</taxon>
        <taxon>Enterococcus</taxon>
    </lineage>
</organism>
<dbReference type="GeneID" id="69567688"/>
<evidence type="ECO:0000313" key="3">
    <source>
        <dbReference type="Proteomes" id="UP000014104"/>
    </source>
</evidence>
<dbReference type="Proteomes" id="UP000014107">
    <property type="component" value="Unassembled WGS sequence"/>
</dbReference>
<evidence type="ECO:0000313" key="2">
    <source>
        <dbReference type="EMBL" id="EOU22215.1"/>
    </source>
</evidence>
<dbReference type="Pfam" id="PF03932">
    <property type="entry name" value="CutC"/>
    <property type="match status" value="1"/>
</dbReference>
<dbReference type="Proteomes" id="UP000014104">
    <property type="component" value="Unassembled WGS sequence"/>
</dbReference>
<dbReference type="SUPFAM" id="SSF110395">
    <property type="entry name" value="CutC-like"/>
    <property type="match status" value="1"/>
</dbReference>
<evidence type="ECO:0008006" key="5">
    <source>
        <dbReference type="Google" id="ProtNLM"/>
    </source>
</evidence>
<evidence type="ECO:0000313" key="4">
    <source>
        <dbReference type="Proteomes" id="UP000014107"/>
    </source>
</evidence>
<dbReference type="InterPro" id="IPR036822">
    <property type="entry name" value="CutC-like_dom_sf"/>
</dbReference>
<proteinExistence type="predicted"/>
<evidence type="ECO:0000313" key="1">
    <source>
        <dbReference type="EMBL" id="EOT38824.1"/>
    </source>
</evidence>
<reference evidence="2 4" key="2">
    <citation type="submission" date="2013-03" db="EMBL/GenBank/DDBJ databases">
        <title>The Genome Sequence of Enterococcus avium ATCC_14025 (PacBio/Illumina hybrid assembly).</title>
        <authorList>
            <consortium name="The Broad Institute Genomics Platform"/>
            <consortium name="The Broad Institute Genome Sequencing Center for Infectious Disease"/>
            <person name="Earl A."/>
            <person name="Russ C."/>
            <person name="Gilmore M."/>
            <person name="Surin D."/>
            <person name="Walker B."/>
            <person name="Young S."/>
            <person name="Zeng Q."/>
            <person name="Gargeya S."/>
            <person name="Fitzgerald M."/>
            <person name="Haas B."/>
            <person name="Abouelleil A."/>
            <person name="Allen A.W."/>
            <person name="Alvarado L."/>
            <person name="Arachchi H.M."/>
            <person name="Berlin A.M."/>
            <person name="Chapman S.B."/>
            <person name="Gainer-Dewar J."/>
            <person name="Goldberg J."/>
            <person name="Griggs A."/>
            <person name="Gujja S."/>
            <person name="Hansen M."/>
            <person name="Howarth C."/>
            <person name="Imamovic A."/>
            <person name="Ireland A."/>
            <person name="Larimer J."/>
            <person name="McCowan C."/>
            <person name="Murphy C."/>
            <person name="Pearson M."/>
            <person name="Poon T.W."/>
            <person name="Priest M."/>
            <person name="Roberts A."/>
            <person name="Saif S."/>
            <person name="Shea T."/>
            <person name="Sisk P."/>
            <person name="Sykes S."/>
            <person name="Wortman J."/>
            <person name="Nusbaum C."/>
            <person name="Birren B."/>
        </authorList>
    </citation>
    <scope>NUCLEOTIDE SEQUENCE [LARGE SCALE GENOMIC DNA]</scope>
    <source>
        <strain evidence="2 4">ATCC 14025</strain>
    </source>
</reference>
<gene>
    <name evidence="2" type="ORF">I570_02417</name>
    <name evidence="1" type="ORF">OMU_04327</name>
</gene>
<name>A0AAV3J0W7_ENTAV</name>
<keyword evidence="3" id="KW-1185">Reference proteome</keyword>
<protein>
    <recommendedName>
        <fullName evidence="5">Copper homeostasis protein CutC</fullName>
    </recommendedName>
</protein>
<dbReference type="InterPro" id="IPR005627">
    <property type="entry name" value="CutC-like"/>
</dbReference>
<dbReference type="RefSeq" id="WP_016182059.1">
    <property type="nucleotide sequence ID" value="NZ_KE136369.1"/>
</dbReference>
<sequence length="38" mass="4233">MIKEFCGENFMNIEQAIKNGVKRINLYDNIAVGGTTLS</sequence>
<comment type="caution">
    <text evidence="2">The sequence shown here is derived from an EMBL/GenBank/DDBJ whole genome shotgun (WGS) entry which is preliminary data.</text>
</comment>